<proteinExistence type="predicted"/>
<keyword evidence="1" id="KW-0472">Membrane</keyword>
<dbReference type="Proteomes" id="UP001250932">
    <property type="component" value="Unassembled WGS sequence"/>
</dbReference>
<organism evidence="2 3">
    <name type="scientific">Candidatus Nitronereus thalassa</name>
    <dbReference type="NCBI Taxonomy" id="3020898"/>
    <lineage>
        <taxon>Bacteria</taxon>
        <taxon>Pseudomonadati</taxon>
        <taxon>Nitrospirota</taxon>
        <taxon>Nitrospiria</taxon>
        <taxon>Nitrospirales</taxon>
        <taxon>Nitrospiraceae</taxon>
        <taxon>Candidatus Nitronereus</taxon>
    </lineage>
</organism>
<gene>
    <name evidence="2" type="ORF">PPG34_11065</name>
</gene>
<name>A0ABU3K8W9_9BACT</name>
<evidence type="ECO:0000313" key="2">
    <source>
        <dbReference type="EMBL" id="MDT7042895.1"/>
    </source>
</evidence>
<comment type="caution">
    <text evidence="2">The sequence shown here is derived from an EMBL/GenBank/DDBJ whole genome shotgun (WGS) entry which is preliminary data.</text>
</comment>
<dbReference type="RefSeq" id="WP_313833362.1">
    <property type="nucleotide sequence ID" value="NZ_JAQOUE010000001.1"/>
</dbReference>
<evidence type="ECO:0000256" key="1">
    <source>
        <dbReference type="SAM" id="Phobius"/>
    </source>
</evidence>
<dbReference type="EMBL" id="JAQOUE010000001">
    <property type="protein sequence ID" value="MDT7042895.1"/>
    <property type="molecule type" value="Genomic_DNA"/>
</dbReference>
<reference evidence="2 3" key="1">
    <citation type="journal article" date="2023" name="ISME J.">
        <title>Cultivation and genomic characterization of novel and ubiquitous marine nitrite-oxidizing bacteria from the Nitrospirales.</title>
        <authorList>
            <person name="Mueller A.J."/>
            <person name="Daebeler A."/>
            <person name="Herbold C.W."/>
            <person name="Kirkegaard R.H."/>
            <person name="Daims H."/>
        </authorList>
    </citation>
    <scope>NUCLEOTIDE SEQUENCE [LARGE SCALE GENOMIC DNA]</scope>
    <source>
        <strain evidence="2 3">EB</strain>
    </source>
</reference>
<keyword evidence="1" id="KW-0812">Transmembrane</keyword>
<protein>
    <submittedName>
        <fullName evidence="2">Uncharacterized protein</fullName>
    </submittedName>
</protein>
<keyword evidence="3" id="KW-1185">Reference proteome</keyword>
<sequence length="102" mass="11056">MTTGRPVEGLRIALGLSTGSIPLTIILLGKARILLTEDAMDVKDAEILEKYLPVIQELELPLVIPQGSSKDYSIDPDFSVKEASISEINSYLLNADRAMVLG</sequence>
<evidence type="ECO:0000313" key="3">
    <source>
        <dbReference type="Proteomes" id="UP001250932"/>
    </source>
</evidence>
<feature type="transmembrane region" description="Helical" evidence="1">
    <location>
        <begin position="12"/>
        <end position="29"/>
    </location>
</feature>
<keyword evidence="1" id="KW-1133">Transmembrane helix</keyword>
<accession>A0ABU3K8W9</accession>